<evidence type="ECO:0000256" key="1">
    <source>
        <dbReference type="SAM" id="MobiDB-lite"/>
    </source>
</evidence>
<accession>A0A1C7NCL5</accession>
<evidence type="ECO:0000313" key="2">
    <source>
        <dbReference type="EMBL" id="OBZ86872.1"/>
    </source>
</evidence>
<dbReference type="AlphaFoldDB" id="A0A1C7NCL5"/>
<gene>
    <name evidence="2" type="ORF">A0J61_05076</name>
</gene>
<proteinExistence type="predicted"/>
<keyword evidence="3" id="KW-1185">Reference proteome</keyword>
<feature type="region of interest" description="Disordered" evidence="1">
    <location>
        <begin position="179"/>
        <end position="269"/>
    </location>
</feature>
<organism evidence="2 3">
    <name type="scientific">Choanephora cucurbitarum</name>
    <dbReference type="NCBI Taxonomy" id="101091"/>
    <lineage>
        <taxon>Eukaryota</taxon>
        <taxon>Fungi</taxon>
        <taxon>Fungi incertae sedis</taxon>
        <taxon>Mucoromycota</taxon>
        <taxon>Mucoromycotina</taxon>
        <taxon>Mucoromycetes</taxon>
        <taxon>Mucorales</taxon>
        <taxon>Mucorineae</taxon>
        <taxon>Choanephoraceae</taxon>
        <taxon>Choanephoroideae</taxon>
        <taxon>Choanephora</taxon>
    </lineage>
</organism>
<sequence>MYFNVEEINHLFLKDQWATKANLICRLFKAHSIDFMKATKTGQIYVMKNTMMLIARLFNAYCLAELCKLTSEEIMVGHIIEPLLNAIQDVVLWSPSTTFELSGLESDISLEPLTGDEWIFHAQPENRPISSTKSIYSHHPLYQWLSFDLSGQPNSPDMIQTLMSVAKIKRQQQAIIETRQRQSAFIRPTPSYPKKQKASRLQYRKQPPLYHKGSHETDHRSCHSKTALPPSPPHKKRKSIYQSDPIPIKKRLEDDQETLPSLSTSTSDTTHDSYQQYLIDHGNDNLNLLATQATQLRGLPLSPEISPSPPPIVFKQQQDNLLRLPSLQTILTELNCSLPF</sequence>
<evidence type="ECO:0000313" key="3">
    <source>
        <dbReference type="Proteomes" id="UP000093000"/>
    </source>
</evidence>
<protein>
    <submittedName>
        <fullName evidence="2">Uncharacterized protein</fullName>
    </submittedName>
</protein>
<feature type="compositionally biased region" description="Low complexity" evidence="1">
    <location>
        <begin position="258"/>
        <end position="268"/>
    </location>
</feature>
<name>A0A1C7NCL5_9FUNG</name>
<dbReference type="EMBL" id="LUGH01000264">
    <property type="protein sequence ID" value="OBZ86872.1"/>
    <property type="molecule type" value="Genomic_DNA"/>
</dbReference>
<dbReference type="OrthoDB" id="2218707at2759"/>
<reference evidence="2 3" key="1">
    <citation type="submission" date="2016-03" db="EMBL/GenBank/DDBJ databases">
        <title>Choanephora cucurbitarum.</title>
        <authorList>
            <person name="Min B."/>
            <person name="Park H."/>
            <person name="Park J.-H."/>
            <person name="Shin H.-D."/>
            <person name="Choi I.-G."/>
        </authorList>
    </citation>
    <scope>NUCLEOTIDE SEQUENCE [LARGE SCALE GENOMIC DNA]</scope>
    <source>
        <strain evidence="2 3">KUS-F28377</strain>
    </source>
</reference>
<comment type="caution">
    <text evidence="2">The sequence shown here is derived from an EMBL/GenBank/DDBJ whole genome shotgun (WGS) entry which is preliminary data.</text>
</comment>
<dbReference type="Proteomes" id="UP000093000">
    <property type="component" value="Unassembled WGS sequence"/>
</dbReference>
<dbReference type="InParanoid" id="A0A1C7NCL5"/>